<evidence type="ECO:0000313" key="1">
    <source>
        <dbReference type="EMBL" id="CAF3421726.1"/>
    </source>
</evidence>
<dbReference type="EMBL" id="CAJNYD010002496">
    <property type="protein sequence ID" value="CAF3421726.1"/>
    <property type="molecule type" value="Genomic_DNA"/>
</dbReference>
<proteinExistence type="predicted"/>
<feature type="non-terminal residue" evidence="2">
    <location>
        <position position="1"/>
    </location>
</feature>
<dbReference type="Proteomes" id="UP000663833">
    <property type="component" value="Unassembled WGS sequence"/>
</dbReference>
<name>A0A820WEH6_9BILA</name>
<sequence>IWDTCCVCISAFGITSDQLPCECPTEDCSYQYCVKRRSMKKSKIPKTWESTGSGFDPLEISAFVYHI</sequence>
<protein>
    <submittedName>
        <fullName evidence="2">Uncharacterized protein</fullName>
    </submittedName>
</protein>
<evidence type="ECO:0000313" key="3">
    <source>
        <dbReference type="Proteomes" id="UP000663851"/>
    </source>
</evidence>
<gene>
    <name evidence="2" type="ORF">HFQ381_LOCUS28783</name>
    <name evidence="1" type="ORF">LUA448_LOCUS19495</name>
</gene>
<accession>A0A820WEH6</accession>
<dbReference type="Proteomes" id="UP000663851">
    <property type="component" value="Unassembled WGS sequence"/>
</dbReference>
<dbReference type="AlphaFoldDB" id="A0A820WEH6"/>
<evidence type="ECO:0000313" key="2">
    <source>
        <dbReference type="EMBL" id="CAF4515718.1"/>
    </source>
</evidence>
<organism evidence="2 3">
    <name type="scientific">Rotaria socialis</name>
    <dbReference type="NCBI Taxonomy" id="392032"/>
    <lineage>
        <taxon>Eukaryota</taxon>
        <taxon>Metazoa</taxon>
        <taxon>Spiralia</taxon>
        <taxon>Gnathifera</taxon>
        <taxon>Rotifera</taxon>
        <taxon>Eurotatoria</taxon>
        <taxon>Bdelloidea</taxon>
        <taxon>Philodinida</taxon>
        <taxon>Philodinidae</taxon>
        <taxon>Rotaria</taxon>
    </lineage>
</organism>
<reference evidence="2" key="1">
    <citation type="submission" date="2021-02" db="EMBL/GenBank/DDBJ databases">
        <authorList>
            <person name="Nowell W R."/>
        </authorList>
    </citation>
    <scope>NUCLEOTIDE SEQUENCE</scope>
</reference>
<dbReference type="EMBL" id="CAJOBO010004243">
    <property type="protein sequence ID" value="CAF4515718.1"/>
    <property type="molecule type" value="Genomic_DNA"/>
</dbReference>
<comment type="caution">
    <text evidence="2">The sequence shown here is derived from an EMBL/GenBank/DDBJ whole genome shotgun (WGS) entry which is preliminary data.</text>
</comment>